<evidence type="ECO:0000256" key="1">
    <source>
        <dbReference type="SAM" id="MobiDB-lite"/>
    </source>
</evidence>
<sequence length="191" mass="22411">MRLSEIQFGRQKENVSELSQQTEEFIKIILAHWVGSLAAIKREIQPSELNKELAKLNHPKDNLIVMEKLFDLTWFLCAKLKHSEKRYELAKSKTWRMIEWHYYEELEWKLCKTRDLIRKILVTEFKVPNSFALTIDLPFHLEMVWFGQTENIAGWVLKDGGTSNSESSSSKNGEIIDNGGNKKPKKKQKFK</sequence>
<protein>
    <submittedName>
        <fullName evidence="2">Uncharacterized protein</fullName>
    </submittedName>
</protein>
<keyword evidence="3" id="KW-1185">Reference proteome</keyword>
<proteinExistence type="predicted"/>
<reference evidence="2 3" key="1">
    <citation type="submission" date="2024-10" db="EMBL/GenBank/DDBJ databases">
        <authorList>
            <person name="Kim D."/>
        </authorList>
    </citation>
    <scope>NUCLEOTIDE SEQUENCE [LARGE SCALE GENOMIC DNA]</scope>
    <source>
        <strain evidence="2">Taebaek</strain>
    </source>
</reference>
<evidence type="ECO:0000313" key="3">
    <source>
        <dbReference type="Proteomes" id="UP001620645"/>
    </source>
</evidence>
<accession>A0ABD2HY01</accession>
<name>A0ABD2HY01_HETSC</name>
<dbReference type="EMBL" id="JBICCN010000427">
    <property type="protein sequence ID" value="KAL3069690.1"/>
    <property type="molecule type" value="Genomic_DNA"/>
</dbReference>
<evidence type="ECO:0000313" key="2">
    <source>
        <dbReference type="EMBL" id="KAL3069690.1"/>
    </source>
</evidence>
<feature type="region of interest" description="Disordered" evidence="1">
    <location>
        <begin position="161"/>
        <end position="191"/>
    </location>
</feature>
<comment type="caution">
    <text evidence="2">The sequence shown here is derived from an EMBL/GenBank/DDBJ whole genome shotgun (WGS) entry which is preliminary data.</text>
</comment>
<organism evidence="2 3">
    <name type="scientific">Heterodera schachtii</name>
    <name type="common">Sugarbeet cyst nematode worm</name>
    <name type="synonym">Tylenchus schachtii</name>
    <dbReference type="NCBI Taxonomy" id="97005"/>
    <lineage>
        <taxon>Eukaryota</taxon>
        <taxon>Metazoa</taxon>
        <taxon>Ecdysozoa</taxon>
        <taxon>Nematoda</taxon>
        <taxon>Chromadorea</taxon>
        <taxon>Rhabditida</taxon>
        <taxon>Tylenchina</taxon>
        <taxon>Tylenchomorpha</taxon>
        <taxon>Tylenchoidea</taxon>
        <taxon>Heteroderidae</taxon>
        <taxon>Heteroderinae</taxon>
        <taxon>Heterodera</taxon>
    </lineage>
</organism>
<feature type="compositionally biased region" description="Basic residues" evidence="1">
    <location>
        <begin position="182"/>
        <end position="191"/>
    </location>
</feature>
<dbReference type="AlphaFoldDB" id="A0ABD2HY01"/>
<dbReference type="Proteomes" id="UP001620645">
    <property type="component" value="Unassembled WGS sequence"/>
</dbReference>
<gene>
    <name evidence="2" type="ORF">niasHS_015924</name>
</gene>